<dbReference type="RefSeq" id="WP_146953476.1">
    <property type="nucleotide sequence ID" value="NZ_BAABBJ010000001.1"/>
</dbReference>
<gene>
    <name evidence="3" type="ORF">CSO01_24340</name>
</gene>
<organism evidence="3 4">
    <name type="scientific">Cellulomonas soli</name>
    <dbReference type="NCBI Taxonomy" id="931535"/>
    <lineage>
        <taxon>Bacteria</taxon>
        <taxon>Bacillati</taxon>
        <taxon>Actinomycetota</taxon>
        <taxon>Actinomycetes</taxon>
        <taxon>Micrococcales</taxon>
        <taxon>Cellulomonadaceae</taxon>
        <taxon>Cellulomonas</taxon>
    </lineage>
</organism>
<keyword evidence="2" id="KW-0472">Membrane</keyword>
<dbReference type="AlphaFoldDB" id="A0A512PEU1"/>
<accession>A0A512PEU1</accession>
<evidence type="ECO:0000256" key="1">
    <source>
        <dbReference type="SAM" id="MobiDB-lite"/>
    </source>
</evidence>
<evidence type="ECO:0000313" key="4">
    <source>
        <dbReference type="Proteomes" id="UP000321798"/>
    </source>
</evidence>
<keyword evidence="4" id="KW-1185">Reference proteome</keyword>
<feature type="transmembrane region" description="Helical" evidence="2">
    <location>
        <begin position="38"/>
        <end position="56"/>
    </location>
</feature>
<comment type="caution">
    <text evidence="3">The sequence shown here is derived from an EMBL/GenBank/DDBJ whole genome shotgun (WGS) entry which is preliminary data.</text>
</comment>
<keyword evidence="2" id="KW-1133">Transmembrane helix</keyword>
<evidence type="ECO:0000256" key="2">
    <source>
        <dbReference type="SAM" id="Phobius"/>
    </source>
</evidence>
<keyword evidence="2" id="KW-0812">Transmembrane</keyword>
<sequence length="209" mass="21075">MQTPVERALGAGRLALVSTTALALGVGAHVLGGGGLPGLRVVGALGALLLAATAWTTRVRLRVRLLLPLALAAQAGLHTALTWLTATGTSAGPAATVAAPGGHAHLGTLTLTVTGGGTHLHAAGLTMLVAHLAATMLTVGLLVGTDRAARTVVHLWTVLLPALRAPARTLVERPLRGAAVTRRADRVASTRPIARSQARRGPPVVASAR</sequence>
<feature type="transmembrane region" description="Helical" evidence="2">
    <location>
        <begin position="120"/>
        <end position="143"/>
    </location>
</feature>
<feature type="region of interest" description="Disordered" evidence="1">
    <location>
        <begin position="181"/>
        <end position="209"/>
    </location>
</feature>
<evidence type="ECO:0000313" key="3">
    <source>
        <dbReference type="EMBL" id="GEP69719.1"/>
    </source>
</evidence>
<name>A0A512PEU1_9CELL</name>
<proteinExistence type="predicted"/>
<feature type="transmembrane region" description="Helical" evidence="2">
    <location>
        <begin position="63"/>
        <end position="84"/>
    </location>
</feature>
<dbReference type="EMBL" id="BKAL01000008">
    <property type="protein sequence ID" value="GEP69719.1"/>
    <property type="molecule type" value="Genomic_DNA"/>
</dbReference>
<reference evidence="3 4" key="1">
    <citation type="submission" date="2019-07" db="EMBL/GenBank/DDBJ databases">
        <title>Whole genome shotgun sequence of Cellulomonas soli NBRC 109434.</title>
        <authorList>
            <person name="Hosoyama A."/>
            <person name="Uohara A."/>
            <person name="Ohji S."/>
            <person name="Ichikawa N."/>
        </authorList>
    </citation>
    <scope>NUCLEOTIDE SEQUENCE [LARGE SCALE GENOMIC DNA]</scope>
    <source>
        <strain evidence="3 4">NBRC 109434</strain>
    </source>
</reference>
<protein>
    <submittedName>
        <fullName evidence="3">Uncharacterized protein</fullName>
    </submittedName>
</protein>
<dbReference type="Proteomes" id="UP000321798">
    <property type="component" value="Unassembled WGS sequence"/>
</dbReference>